<evidence type="ECO:0000313" key="8">
    <source>
        <dbReference type="EMBL" id="KAK5704250.1"/>
    </source>
</evidence>
<reference evidence="8" key="1">
    <citation type="submission" date="2023-08" db="EMBL/GenBank/DDBJ databases">
        <title>Black Yeasts Isolated from many extreme environments.</title>
        <authorList>
            <person name="Coleine C."/>
            <person name="Stajich J.E."/>
            <person name="Selbmann L."/>
        </authorList>
    </citation>
    <scope>NUCLEOTIDE SEQUENCE</scope>
    <source>
        <strain evidence="8">CCFEE 5810</strain>
    </source>
</reference>
<dbReference type="InterPro" id="IPR050360">
    <property type="entry name" value="MFS_Sugar_Transporters"/>
</dbReference>
<organism evidence="8 9">
    <name type="scientific">Elasticomyces elasticus</name>
    <dbReference type="NCBI Taxonomy" id="574655"/>
    <lineage>
        <taxon>Eukaryota</taxon>
        <taxon>Fungi</taxon>
        <taxon>Dikarya</taxon>
        <taxon>Ascomycota</taxon>
        <taxon>Pezizomycotina</taxon>
        <taxon>Dothideomycetes</taxon>
        <taxon>Dothideomycetidae</taxon>
        <taxon>Mycosphaerellales</taxon>
        <taxon>Teratosphaeriaceae</taxon>
        <taxon>Elasticomyces</taxon>
    </lineage>
</organism>
<evidence type="ECO:0000259" key="7">
    <source>
        <dbReference type="PROSITE" id="PS50850"/>
    </source>
</evidence>
<dbReference type="InterPro" id="IPR020846">
    <property type="entry name" value="MFS_dom"/>
</dbReference>
<proteinExistence type="inferred from homology"/>
<dbReference type="InterPro" id="IPR036259">
    <property type="entry name" value="MFS_trans_sf"/>
</dbReference>
<comment type="caution">
    <text evidence="8">The sequence shown here is derived from an EMBL/GenBank/DDBJ whole genome shotgun (WGS) entry which is preliminary data.</text>
</comment>
<feature type="transmembrane region" description="Helical" evidence="6">
    <location>
        <begin position="275"/>
        <end position="299"/>
    </location>
</feature>
<evidence type="ECO:0000256" key="2">
    <source>
        <dbReference type="ARBA" id="ARBA00010992"/>
    </source>
</evidence>
<name>A0AAN7WE87_9PEZI</name>
<dbReference type="InterPro" id="IPR005828">
    <property type="entry name" value="MFS_sugar_transport-like"/>
</dbReference>
<evidence type="ECO:0000256" key="6">
    <source>
        <dbReference type="SAM" id="Phobius"/>
    </source>
</evidence>
<evidence type="ECO:0000313" key="9">
    <source>
        <dbReference type="Proteomes" id="UP001310594"/>
    </source>
</evidence>
<evidence type="ECO:0000256" key="1">
    <source>
        <dbReference type="ARBA" id="ARBA00004141"/>
    </source>
</evidence>
<feature type="transmembrane region" description="Helical" evidence="6">
    <location>
        <begin position="311"/>
        <end position="329"/>
    </location>
</feature>
<dbReference type="PANTHER" id="PTHR48022">
    <property type="entry name" value="PLASTIDIC GLUCOSE TRANSPORTER 4"/>
    <property type="match status" value="1"/>
</dbReference>
<feature type="transmembrane region" description="Helical" evidence="6">
    <location>
        <begin position="180"/>
        <end position="202"/>
    </location>
</feature>
<dbReference type="Proteomes" id="UP001310594">
    <property type="component" value="Unassembled WGS sequence"/>
</dbReference>
<keyword evidence="3 6" id="KW-0812">Transmembrane</keyword>
<dbReference type="GO" id="GO:0016020">
    <property type="term" value="C:membrane"/>
    <property type="evidence" value="ECO:0007669"/>
    <property type="project" value="UniProtKB-SubCell"/>
</dbReference>
<protein>
    <recommendedName>
        <fullName evidence="7">Major facilitator superfamily (MFS) profile domain-containing protein</fullName>
    </recommendedName>
</protein>
<dbReference type="Gene3D" id="1.20.1250.20">
    <property type="entry name" value="MFS general substrate transporter like domains"/>
    <property type="match status" value="1"/>
</dbReference>
<dbReference type="SUPFAM" id="SSF103473">
    <property type="entry name" value="MFS general substrate transporter"/>
    <property type="match status" value="1"/>
</dbReference>
<sequence length="400" mass="44345">MSVGWFLTFSQLYVHEVAPAHLRGVVFGVYQAQLSIGSIVGAAVDFGTHTIDGKRAYRIPLAIFFVAPTIQAIALIFFPETPRWVMVQQQEEKAEASLRQLRGSRIDEAQLQAEFNAIRVSTREQLEQNKKALFLAMWKGTNLRRTLLSIAAVCFHAANGSSWVNIYTTYYLQIAGVTNPFGFSIMVTCMGLLGVLSSLWFVRIFDRRTIMLVGVSAVGLAQLCPAIAWSIDPGSETTGKVVVAFIALFVFFYTAYAPSAWLLGGEYPNNQMRAYSFGIATALNFLGNWAGTFSAPYFINPAALGWGPRYGYIWFGSNVIVLVFIYFFLPETKDRTLEEIHEMFEAKVPARKFKGYVCVGVEEMAAKGVSKLDVLQEEKSGAAIHVESSLDDRRPGAVSK</sequence>
<gene>
    <name evidence="8" type="ORF">LTR97_003265</name>
</gene>
<feature type="transmembrane region" description="Helical" evidence="6">
    <location>
        <begin position="59"/>
        <end position="78"/>
    </location>
</feature>
<dbReference type="PROSITE" id="PS50850">
    <property type="entry name" value="MFS"/>
    <property type="match status" value="1"/>
</dbReference>
<evidence type="ECO:0000256" key="4">
    <source>
        <dbReference type="ARBA" id="ARBA00022989"/>
    </source>
</evidence>
<feature type="transmembrane region" description="Helical" evidence="6">
    <location>
        <begin position="209"/>
        <end position="229"/>
    </location>
</feature>
<dbReference type="GO" id="GO:0005351">
    <property type="term" value="F:carbohydrate:proton symporter activity"/>
    <property type="evidence" value="ECO:0007669"/>
    <property type="project" value="TreeGrafter"/>
</dbReference>
<evidence type="ECO:0000256" key="5">
    <source>
        <dbReference type="ARBA" id="ARBA00023136"/>
    </source>
</evidence>
<dbReference type="AlphaFoldDB" id="A0AAN7WE87"/>
<keyword evidence="5 6" id="KW-0472">Membrane</keyword>
<accession>A0AAN7WE87</accession>
<feature type="transmembrane region" description="Helical" evidence="6">
    <location>
        <begin position="241"/>
        <end position="263"/>
    </location>
</feature>
<dbReference type="EMBL" id="JAVRQU010000004">
    <property type="protein sequence ID" value="KAK5704250.1"/>
    <property type="molecule type" value="Genomic_DNA"/>
</dbReference>
<feature type="transmembrane region" description="Helical" evidence="6">
    <location>
        <begin position="147"/>
        <end position="168"/>
    </location>
</feature>
<dbReference type="Pfam" id="PF00083">
    <property type="entry name" value="Sugar_tr"/>
    <property type="match status" value="1"/>
</dbReference>
<comment type="subcellular location">
    <subcellularLocation>
        <location evidence="1">Membrane</location>
        <topology evidence="1">Multi-pass membrane protein</topology>
    </subcellularLocation>
</comment>
<evidence type="ECO:0000256" key="3">
    <source>
        <dbReference type="ARBA" id="ARBA00022692"/>
    </source>
</evidence>
<keyword evidence="4 6" id="KW-1133">Transmembrane helix</keyword>
<comment type="similarity">
    <text evidence="2">Belongs to the major facilitator superfamily. Sugar transporter (TC 2.A.1.1) family.</text>
</comment>
<dbReference type="PANTHER" id="PTHR48022:SF10">
    <property type="entry name" value="MAJOR FACILITATOR SUPERFAMILY (MFS) PROFILE DOMAIN-CONTAINING PROTEIN"/>
    <property type="match status" value="1"/>
</dbReference>
<feature type="domain" description="Major facilitator superfamily (MFS) profile" evidence="7">
    <location>
        <begin position="1"/>
        <end position="333"/>
    </location>
</feature>